<sequence length="368" mass="42182">MSTKNEILPLTGLRFIAALYVFLFHIQINWPFAPEGVIRKVIAQGAVGMSVFFVLSGFLLAYQYSGRYEDKKGYFIKRMARIYPIYIVAALSTVPWMWRGQEFSVWDTAVLVVTNIFVFQAWVPNYFNFWNNGGSWSISVEIFCYLILPFVAPWMANLSNRKLAAFTAMLYAWSIAPGQLGRFWPDIQFSFFYALPAFRVSEFLLGVCAFLAVQRGFKFRRPNLAVVIILIVFVLLIKSRQSGLPYIGCNWLVMPVVVLLIVSLCQANGRISNLLSSNAFVWLGKISYCFYSFQALVLLLLMKFHGDLVGEFAILNMNWLLCVFAFAILITLSAIGHHFIEEPCRRKIQKWADSRSYKRNIKENACTI</sequence>
<dbReference type="RefSeq" id="WP_177062709.1">
    <property type="nucleotide sequence ID" value="NZ_JACAPS010000049.1"/>
</dbReference>
<feature type="transmembrane region" description="Helical" evidence="1">
    <location>
        <begin position="136"/>
        <end position="156"/>
    </location>
</feature>
<evidence type="ECO:0000256" key="1">
    <source>
        <dbReference type="SAM" id="Phobius"/>
    </source>
</evidence>
<feature type="transmembrane region" description="Helical" evidence="1">
    <location>
        <begin position="42"/>
        <end position="62"/>
    </location>
</feature>
<feature type="domain" description="Acyltransferase 3" evidence="2">
    <location>
        <begin position="10"/>
        <end position="335"/>
    </location>
</feature>
<keyword evidence="3" id="KW-0808">Transferase</keyword>
<name>A0A7Y7YIY0_9PSED</name>
<accession>A0A7Y7YIY0</accession>
<dbReference type="AlphaFoldDB" id="A0A7Y7YIY0"/>
<dbReference type="GO" id="GO:0016747">
    <property type="term" value="F:acyltransferase activity, transferring groups other than amino-acyl groups"/>
    <property type="evidence" value="ECO:0007669"/>
    <property type="project" value="InterPro"/>
</dbReference>
<dbReference type="GO" id="GO:0016020">
    <property type="term" value="C:membrane"/>
    <property type="evidence" value="ECO:0007669"/>
    <property type="project" value="TreeGrafter"/>
</dbReference>
<feature type="transmembrane region" description="Helical" evidence="1">
    <location>
        <begin position="243"/>
        <end position="265"/>
    </location>
</feature>
<evidence type="ECO:0000259" key="2">
    <source>
        <dbReference type="Pfam" id="PF01757"/>
    </source>
</evidence>
<feature type="transmembrane region" description="Helical" evidence="1">
    <location>
        <begin position="286"/>
        <end position="305"/>
    </location>
</feature>
<keyword evidence="1" id="KW-0812">Transmembrane</keyword>
<feature type="transmembrane region" description="Helical" evidence="1">
    <location>
        <begin position="219"/>
        <end position="237"/>
    </location>
</feature>
<dbReference type="EMBL" id="JACAQD010000057">
    <property type="protein sequence ID" value="NWC37212.1"/>
    <property type="molecule type" value="Genomic_DNA"/>
</dbReference>
<dbReference type="PANTHER" id="PTHR23028">
    <property type="entry name" value="ACETYLTRANSFERASE"/>
    <property type="match status" value="1"/>
</dbReference>
<evidence type="ECO:0000313" key="4">
    <source>
        <dbReference type="Proteomes" id="UP000520592"/>
    </source>
</evidence>
<feature type="transmembrane region" description="Helical" evidence="1">
    <location>
        <begin position="12"/>
        <end position="30"/>
    </location>
</feature>
<keyword evidence="3" id="KW-0012">Acyltransferase</keyword>
<comment type="caution">
    <text evidence="3">The sequence shown here is derived from an EMBL/GenBank/DDBJ whole genome shotgun (WGS) entry which is preliminary data.</text>
</comment>
<feature type="transmembrane region" description="Helical" evidence="1">
    <location>
        <begin position="317"/>
        <end position="340"/>
    </location>
</feature>
<proteinExistence type="predicted"/>
<dbReference type="InterPro" id="IPR050879">
    <property type="entry name" value="Acyltransferase_3"/>
</dbReference>
<keyword evidence="1" id="KW-1133">Transmembrane helix</keyword>
<dbReference type="GO" id="GO:0009103">
    <property type="term" value="P:lipopolysaccharide biosynthetic process"/>
    <property type="evidence" value="ECO:0007669"/>
    <property type="project" value="TreeGrafter"/>
</dbReference>
<evidence type="ECO:0000313" key="3">
    <source>
        <dbReference type="EMBL" id="NWC37212.1"/>
    </source>
</evidence>
<protein>
    <submittedName>
        <fullName evidence="3">Acyltransferase</fullName>
    </submittedName>
</protein>
<feature type="transmembrane region" description="Helical" evidence="1">
    <location>
        <begin position="190"/>
        <end position="212"/>
    </location>
</feature>
<reference evidence="3 4" key="1">
    <citation type="submission" date="2020-04" db="EMBL/GenBank/DDBJ databases">
        <title>Molecular characterization of pseudomonads from Agaricus bisporus reveal novel blotch 2 pathogens in Western Europe.</title>
        <authorList>
            <person name="Taparia T."/>
            <person name="Krijger M."/>
            <person name="Haynes E."/>
            <person name="Elpinstone J.G."/>
            <person name="Noble R."/>
            <person name="Van Der Wolf J."/>
        </authorList>
    </citation>
    <scope>NUCLEOTIDE SEQUENCE [LARGE SCALE GENOMIC DNA]</scope>
    <source>
        <strain evidence="3 4">IPO3737</strain>
    </source>
</reference>
<feature type="transmembrane region" description="Helical" evidence="1">
    <location>
        <begin position="82"/>
        <end position="98"/>
    </location>
</feature>
<dbReference type="Pfam" id="PF01757">
    <property type="entry name" value="Acyl_transf_3"/>
    <property type="match status" value="1"/>
</dbReference>
<keyword evidence="1" id="KW-0472">Membrane</keyword>
<dbReference type="PANTHER" id="PTHR23028:SF53">
    <property type="entry name" value="ACYL_TRANSF_3 DOMAIN-CONTAINING PROTEIN"/>
    <property type="match status" value="1"/>
</dbReference>
<dbReference type="InterPro" id="IPR002656">
    <property type="entry name" value="Acyl_transf_3_dom"/>
</dbReference>
<dbReference type="Proteomes" id="UP000520592">
    <property type="component" value="Unassembled WGS sequence"/>
</dbReference>
<gene>
    <name evidence="3" type="ORF">HX876_33180</name>
</gene>
<organism evidence="3 4">
    <name type="scientific">Pseudomonas gingeri</name>
    <dbReference type="NCBI Taxonomy" id="117681"/>
    <lineage>
        <taxon>Bacteria</taxon>
        <taxon>Pseudomonadati</taxon>
        <taxon>Pseudomonadota</taxon>
        <taxon>Gammaproteobacteria</taxon>
        <taxon>Pseudomonadales</taxon>
        <taxon>Pseudomonadaceae</taxon>
        <taxon>Pseudomonas</taxon>
    </lineage>
</organism>